<reference evidence="1" key="1">
    <citation type="journal article" date="2014" name="Int. J. Syst. Evol. Microbiol.">
        <title>Complete genome sequence of Corynebacterium casei LMG S-19264T (=DSM 44701T), isolated from a smear-ripened cheese.</title>
        <authorList>
            <consortium name="US DOE Joint Genome Institute (JGI-PGF)"/>
            <person name="Walter F."/>
            <person name="Albersmeier A."/>
            <person name="Kalinowski J."/>
            <person name="Ruckert C."/>
        </authorList>
    </citation>
    <scope>NUCLEOTIDE SEQUENCE</scope>
    <source>
        <strain evidence="1">KCTC 42590</strain>
    </source>
</reference>
<dbReference type="SUPFAM" id="SSF141694">
    <property type="entry name" value="AF2212/PG0164-like"/>
    <property type="match status" value="1"/>
</dbReference>
<dbReference type="RefSeq" id="WP_191252148.1">
    <property type="nucleotide sequence ID" value="NZ_BNCI01000002.1"/>
</dbReference>
<name>A0A919E883_9PROT</name>
<dbReference type="Gene3D" id="2.40.30.100">
    <property type="entry name" value="AF2212/PG0164-like"/>
    <property type="match status" value="1"/>
</dbReference>
<evidence type="ECO:0000313" key="2">
    <source>
        <dbReference type="Proteomes" id="UP000630923"/>
    </source>
</evidence>
<dbReference type="Pfam" id="PF08922">
    <property type="entry name" value="DUF1905"/>
    <property type="match status" value="1"/>
</dbReference>
<protein>
    <recommendedName>
        <fullName evidence="3">DUF1905 domain-containing protein</fullName>
    </recommendedName>
</protein>
<evidence type="ECO:0008006" key="3">
    <source>
        <dbReference type="Google" id="ProtNLM"/>
    </source>
</evidence>
<reference evidence="1" key="2">
    <citation type="submission" date="2020-09" db="EMBL/GenBank/DDBJ databases">
        <authorList>
            <person name="Sun Q."/>
            <person name="Kim S."/>
        </authorList>
    </citation>
    <scope>NUCLEOTIDE SEQUENCE</scope>
    <source>
        <strain evidence="1">KCTC 42590</strain>
    </source>
</reference>
<evidence type="ECO:0000313" key="1">
    <source>
        <dbReference type="EMBL" id="GHF23836.1"/>
    </source>
</evidence>
<organism evidence="1 2">
    <name type="scientific">Kordiimonas sediminis</name>
    <dbReference type="NCBI Taxonomy" id="1735581"/>
    <lineage>
        <taxon>Bacteria</taxon>
        <taxon>Pseudomonadati</taxon>
        <taxon>Pseudomonadota</taxon>
        <taxon>Alphaproteobacteria</taxon>
        <taxon>Kordiimonadales</taxon>
        <taxon>Kordiimonadaceae</taxon>
        <taxon>Kordiimonas</taxon>
    </lineage>
</organism>
<dbReference type="AlphaFoldDB" id="A0A919E883"/>
<accession>A0A919E883</accession>
<dbReference type="InterPro" id="IPR015018">
    <property type="entry name" value="DUF1905"/>
</dbReference>
<sequence>MHELSYTITEDLWIYPAKAAWHFVTVPEDISAEIKFFTSGQRRGWNSVRVDVQVGDTQWQTSIFRSAKDATYLLPVKAEVRKREKLTAGDKVTVDIRVIET</sequence>
<proteinExistence type="predicted"/>
<dbReference type="InterPro" id="IPR037079">
    <property type="entry name" value="AF2212/PG0164-like_sf"/>
</dbReference>
<comment type="caution">
    <text evidence="1">The sequence shown here is derived from an EMBL/GenBank/DDBJ whole genome shotgun (WGS) entry which is preliminary data.</text>
</comment>
<keyword evidence="2" id="KW-1185">Reference proteome</keyword>
<gene>
    <name evidence="1" type="ORF">GCM10017044_18010</name>
</gene>
<dbReference type="Proteomes" id="UP000630923">
    <property type="component" value="Unassembled WGS sequence"/>
</dbReference>
<dbReference type="EMBL" id="BNCI01000002">
    <property type="protein sequence ID" value="GHF23836.1"/>
    <property type="molecule type" value="Genomic_DNA"/>
</dbReference>